<comment type="subcellular location">
    <subcellularLocation>
        <location evidence="1">Cell membrane</location>
        <topology evidence="1">Multi-pass membrane protein</topology>
    </subcellularLocation>
</comment>
<evidence type="ECO:0000256" key="3">
    <source>
        <dbReference type="ARBA" id="ARBA00022516"/>
    </source>
</evidence>
<proteinExistence type="predicted"/>
<dbReference type="EMBL" id="CP097562">
    <property type="protein sequence ID" value="USF24715.1"/>
    <property type="molecule type" value="Genomic_DNA"/>
</dbReference>
<keyword evidence="12" id="KW-1185">Reference proteome</keyword>
<keyword evidence="5" id="KW-0441">Lipid A biosynthesis</keyword>
<dbReference type="Pfam" id="PF00892">
    <property type="entry name" value="EamA"/>
    <property type="match status" value="2"/>
</dbReference>
<keyword evidence="3" id="KW-0444">Lipid biosynthesis</keyword>
<keyword evidence="2" id="KW-1003">Cell membrane</keyword>
<reference evidence="11" key="1">
    <citation type="journal article" date="2014" name="Genome Announc.">
        <title>Draft genome sequences of the altered schaedler flora, a defined bacterial community from gnotobiotic mice.</title>
        <authorList>
            <person name="Wannemuehler M.J."/>
            <person name="Overstreet A.M."/>
            <person name="Ward D.V."/>
            <person name="Phillips G.J."/>
        </authorList>
    </citation>
    <scope>NUCLEOTIDE SEQUENCE</scope>
    <source>
        <strain evidence="11">ASF457</strain>
    </source>
</reference>
<sequence>MSSAFALIVISAVFHAAWNLLVKTSADKVAYNVHIQVATAVFITSYTVLFFPEAFYFHKPTFIYALLSSFFFALYQHFTAISYKYADVSLVYPITTSSPFFIMIWAYFILDEHVTPFGILGIVLVLAGCYIMNITKGKGNKSGLYGILTALLAAFLYSFGAMADKMGVESVNTHLYIMLMADFMSFYSVLFTIISHRKSVTLHRKVSVPVQWKLVILGGLAMSASTITYRLGLIDMQISYSSALRQLSSLFGVLMGLFFLKESYGLQRIVGSMVIVAGIMLIRLNM</sequence>
<keyword evidence="9" id="KW-0443">Lipid metabolism</keyword>
<keyword evidence="10" id="KW-0472">Membrane</keyword>
<evidence type="ECO:0000256" key="1">
    <source>
        <dbReference type="ARBA" id="ARBA00004651"/>
    </source>
</evidence>
<gene>
    <name evidence="11" type="ORF">N508_001804</name>
</gene>
<evidence type="ECO:0000256" key="5">
    <source>
        <dbReference type="ARBA" id="ARBA00022556"/>
    </source>
</evidence>
<evidence type="ECO:0000313" key="11">
    <source>
        <dbReference type="EMBL" id="USF24715.1"/>
    </source>
</evidence>
<dbReference type="RefSeq" id="WP_023276085.1">
    <property type="nucleotide sequence ID" value="NZ_CP097562.1"/>
</dbReference>
<evidence type="ECO:0000256" key="7">
    <source>
        <dbReference type="ARBA" id="ARBA00022985"/>
    </source>
</evidence>
<protein>
    <submittedName>
        <fullName evidence="11">Uncharacterized protein</fullName>
    </submittedName>
</protein>
<dbReference type="InterPro" id="IPR037185">
    <property type="entry name" value="EmrE-like"/>
</dbReference>
<name>V2QBU2_9BACT</name>
<dbReference type="GO" id="GO:0009245">
    <property type="term" value="P:lipid A biosynthetic process"/>
    <property type="evidence" value="ECO:0007669"/>
    <property type="project" value="UniProtKB-KW"/>
</dbReference>
<dbReference type="Proteomes" id="UP000017429">
    <property type="component" value="Chromosome"/>
</dbReference>
<dbReference type="InterPro" id="IPR000390">
    <property type="entry name" value="Small_drug/metabolite_transptr"/>
</dbReference>
<dbReference type="PANTHER" id="PTHR30561">
    <property type="entry name" value="SMR FAMILY PROTON-DEPENDENT DRUG EFFLUX TRANSPORTER SUGE"/>
    <property type="match status" value="1"/>
</dbReference>
<dbReference type="GO" id="GO:0022857">
    <property type="term" value="F:transmembrane transporter activity"/>
    <property type="evidence" value="ECO:0007669"/>
    <property type="project" value="InterPro"/>
</dbReference>
<evidence type="ECO:0000256" key="10">
    <source>
        <dbReference type="ARBA" id="ARBA00023136"/>
    </source>
</evidence>
<keyword evidence="6" id="KW-0812">Transmembrane</keyword>
<accession>V2QBU2</accession>
<reference evidence="11" key="2">
    <citation type="submission" date="2022-05" db="EMBL/GenBank/DDBJ databases">
        <authorList>
            <person name="Proctor A.L."/>
            <person name="Phillips G.J."/>
            <person name="Wannemuehler M.J."/>
        </authorList>
    </citation>
    <scope>NUCLEOTIDE SEQUENCE</scope>
    <source>
        <strain evidence="11">ASF457</strain>
    </source>
</reference>
<dbReference type="OrthoDB" id="9783707at2"/>
<dbReference type="GO" id="GO:0009103">
    <property type="term" value="P:lipopolysaccharide biosynthetic process"/>
    <property type="evidence" value="ECO:0007669"/>
    <property type="project" value="UniProtKB-KW"/>
</dbReference>
<dbReference type="GO" id="GO:0005886">
    <property type="term" value="C:plasma membrane"/>
    <property type="evidence" value="ECO:0007669"/>
    <property type="project" value="UniProtKB-SubCell"/>
</dbReference>
<keyword evidence="4" id="KW-0997">Cell inner membrane</keyword>
<dbReference type="AlphaFoldDB" id="V2QBU2"/>
<keyword evidence="8" id="KW-1133">Transmembrane helix</keyword>
<dbReference type="SUPFAM" id="SSF103481">
    <property type="entry name" value="Multidrug resistance efflux transporter EmrE"/>
    <property type="match status" value="2"/>
</dbReference>
<reference evidence="11" key="3">
    <citation type="submission" date="2022-06" db="EMBL/GenBank/DDBJ databases">
        <title>Resources to Facilitate Use of the Altered Schaedler Flora (ASF) Mouse Model to Study Microbiome Function.</title>
        <authorList>
            <person name="Proctor A."/>
            <person name="Parvinroo S."/>
            <person name="Richie T."/>
            <person name="Jia X."/>
            <person name="Lee S.T.M."/>
            <person name="Karp P.D."/>
            <person name="Paley S."/>
            <person name="Kostic A.D."/>
            <person name="Pierre J.F."/>
            <person name="Wannemuehler M.J."/>
            <person name="Phillips G.J."/>
        </authorList>
    </citation>
    <scope>NUCLEOTIDE SEQUENCE</scope>
    <source>
        <strain evidence="11">ASF457</strain>
    </source>
</reference>
<evidence type="ECO:0000256" key="2">
    <source>
        <dbReference type="ARBA" id="ARBA00022475"/>
    </source>
</evidence>
<dbReference type="InterPro" id="IPR000620">
    <property type="entry name" value="EamA_dom"/>
</dbReference>
<dbReference type="eggNOG" id="COG0697">
    <property type="taxonomic scope" value="Bacteria"/>
</dbReference>
<dbReference type="PANTHER" id="PTHR30561:SF9">
    <property type="entry name" value="4-AMINO-4-DEOXY-L-ARABINOSE-PHOSPHOUNDECAPRENOL FLIPPASE SUBUNIT ARNF-RELATED"/>
    <property type="match status" value="1"/>
</dbReference>
<evidence type="ECO:0000256" key="4">
    <source>
        <dbReference type="ARBA" id="ARBA00022519"/>
    </source>
</evidence>
<organism evidence="11 12">
    <name type="scientific">Mucispirillum schaedleri ASF457</name>
    <dbReference type="NCBI Taxonomy" id="1379858"/>
    <lineage>
        <taxon>Bacteria</taxon>
        <taxon>Pseudomonadati</taxon>
        <taxon>Deferribacterota</taxon>
        <taxon>Deferribacteres</taxon>
        <taxon>Deferribacterales</taxon>
        <taxon>Mucispirillaceae</taxon>
        <taxon>Mucispirillum</taxon>
    </lineage>
</organism>
<evidence type="ECO:0000256" key="9">
    <source>
        <dbReference type="ARBA" id="ARBA00023098"/>
    </source>
</evidence>
<evidence type="ECO:0000313" key="12">
    <source>
        <dbReference type="Proteomes" id="UP000017429"/>
    </source>
</evidence>
<evidence type="ECO:0000256" key="8">
    <source>
        <dbReference type="ARBA" id="ARBA00022989"/>
    </source>
</evidence>
<evidence type="ECO:0000256" key="6">
    <source>
        <dbReference type="ARBA" id="ARBA00022692"/>
    </source>
</evidence>
<keyword evidence="7" id="KW-0448">Lipopolysaccharide biosynthesis</keyword>
<dbReference type="KEGG" id="msch:N508_001804"/>
<dbReference type="Gene3D" id="1.10.3730.20">
    <property type="match status" value="2"/>
</dbReference>